<feature type="domain" description="PLD phosphodiesterase" evidence="2">
    <location>
        <begin position="537"/>
        <end position="564"/>
    </location>
</feature>
<dbReference type="RefSeq" id="WP_146871501.1">
    <property type="nucleotide sequence ID" value="NZ_VJWE01000014.1"/>
</dbReference>
<dbReference type="PROSITE" id="PS50035">
    <property type="entry name" value="PLD"/>
    <property type="match status" value="2"/>
</dbReference>
<reference evidence="3 4" key="1">
    <citation type="journal article" date="2015" name="Stand. Genomic Sci.">
        <title>Genomic Encyclopedia of Bacterial and Archaeal Type Strains, Phase III: the genomes of soil and plant-associated and newly described type strains.</title>
        <authorList>
            <person name="Whitman W.B."/>
            <person name="Woyke T."/>
            <person name="Klenk H.P."/>
            <person name="Zhou Y."/>
            <person name="Lilburn T.G."/>
            <person name="Beck B.J."/>
            <person name="De Vos P."/>
            <person name="Vandamme P."/>
            <person name="Eisen J.A."/>
            <person name="Garrity G."/>
            <person name="Hugenholtz P."/>
            <person name="Kyrpides N.C."/>
        </authorList>
    </citation>
    <scope>NUCLEOTIDE SEQUENCE [LARGE SCALE GENOMIC DNA]</scope>
    <source>
        <strain evidence="3 4">DSM 64</strain>
    </source>
</reference>
<feature type="region of interest" description="Disordered" evidence="1">
    <location>
        <begin position="272"/>
        <end position="299"/>
    </location>
</feature>
<feature type="region of interest" description="Disordered" evidence="1">
    <location>
        <begin position="384"/>
        <end position="424"/>
    </location>
</feature>
<evidence type="ECO:0000313" key="4">
    <source>
        <dbReference type="Proteomes" id="UP000321485"/>
    </source>
</evidence>
<dbReference type="Pfam" id="PF13091">
    <property type="entry name" value="PLDc_2"/>
    <property type="match status" value="2"/>
</dbReference>
<comment type="caution">
    <text evidence="3">The sequence shown here is derived from an EMBL/GenBank/DDBJ whole genome shotgun (WGS) entry which is preliminary data.</text>
</comment>
<dbReference type="SMART" id="SM00155">
    <property type="entry name" value="PLDc"/>
    <property type="match status" value="2"/>
</dbReference>
<dbReference type="SUPFAM" id="SSF56024">
    <property type="entry name" value="Phospholipase D/nuclease"/>
    <property type="match status" value="2"/>
</dbReference>
<evidence type="ECO:0000256" key="1">
    <source>
        <dbReference type="SAM" id="MobiDB-lite"/>
    </source>
</evidence>
<accession>A0A561XKR5</accession>
<dbReference type="PANTHER" id="PTHR21248">
    <property type="entry name" value="CARDIOLIPIN SYNTHASE"/>
    <property type="match status" value="1"/>
</dbReference>
<dbReference type="InterPro" id="IPR025202">
    <property type="entry name" value="PLD-like_dom"/>
</dbReference>
<organism evidence="3 4">
    <name type="scientific">Acidovorax delafieldii</name>
    <name type="common">Pseudomonas delafieldii</name>
    <dbReference type="NCBI Taxonomy" id="47920"/>
    <lineage>
        <taxon>Bacteria</taxon>
        <taxon>Pseudomonadati</taxon>
        <taxon>Pseudomonadota</taxon>
        <taxon>Betaproteobacteria</taxon>
        <taxon>Burkholderiales</taxon>
        <taxon>Comamonadaceae</taxon>
        <taxon>Acidovorax</taxon>
    </lineage>
</organism>
<name>A0A561XKR5_ACIDE</name>
<dbReference type="GeneID" id="51112152"/>
<gene>
    <name evidence="3" type="ORF">ATF69_3099</name>
</gene>
<dbReference type="PANTHER" id="PTHR21248:SF12">
    <property type="entry name" value="CARDIOLIPIN SYNTHASE C"/>
    <property type="match status" value="1"/>
</dbReference>
<protein>
    <submittedName>
        <fullName evidence="3">Phospholipase D-like protein</fullName>
    </submittedName>
</protein>
<dbReference type="CDD" id="cd09111">
    <property type="entry name" value="PLDc_ymdC_like_1"/>
    <property type="match status" value="1"/>
</dbReference>
<evidence type="ECO:0000259" key="2">
    <source>
        <dbReference type="PROSITE" id="PS50035"/>
    </source>
</evidence>
<evidence type="ECO:0000313" key="3">
    <source>
        <dbReference type="EMBL" id="TWG36709.1"/>
    </source>
</evidence>
<dbReference type="GO" id="GO:0032049">
    <property type="term" value="P:cardiolipin biosynthetic process"/>
    <property type="evidence" value="ECO:0007669"/>
    <property type="project" value="UniProtKB-ARBA"/>
</dbReference>
<feature type="compositionally biased region" description="Low complexity" evidence="1">
    <location>
        <begin position="384"/>
        <end position="393"/>
    </location>
</feature>
<dbReference type="AlphaFoldDB" id="A0A561XKR5"/>
<dbReference type="InterPro" id="IPR001736">
    <property type="entry name" value="PLipase_D/transphosphatidylase"/>
</dbReference>
<dbReference type="EMBL" id="VJWE01000014">
    <property type="protein sequence ID" value="TWG36709.1"/>
    <property type="molecule type" value="Genomic_DNA"/>
</dbReference>
<proteinExistence type="predicted"/>
<dbReference type="Proteomes" id="UP000321485">
    <property type="component" value="Unassembled WGS sequence"/>
</dbReference>
<dbReference type="GO" id="GO:0030572">
    <property type="term" value="F:phosphatidyltransferase activity"/>
    <property type="evidence" value="ECO:0007669"/>
    <property type="project" value="UniProtKB-ARBA"/>
</dbReference>
<sequence>MLSLPSLSLTLPLRARPGWLGMALVAFAMALAGCAGLPKDVDRPVSAAWSAPGDTPLGQLVAARRVAEGARHASGFALLSGPQAAYSSRLALVDAAQKTLDLQYYAIHADASSERLLLSVMAAAQRGVRVRVLLDDFHSTGRDAQVMRLAFVPNIEMRMFNPLTGARGSPIGRMLGLLGDFSRVQQRMHNKLFISDNAMAVTGGRNLGDAYFGNADSGNFVDLDVLAAGPIVRDLSRSFDSYWNNERAYPVQSLITQGELDHLRDSIRLADEGRRRRVAGQGGTSAPDRLPPDMGPGTTAAQRARIWNYEPMDLERTPFVWAAAAVLVDQPAKIPADSAGMGNGAALALAAPPPGPGASASAGATHSPKAAAAALVSGSRTIPAADSAAASPPRVLPTADSATASSNGAPPDSPRASPEATEAQTDTVVDGLLQLMGQARRDLLIISPYFVPGPDMEAAFAAARARGVRVRVLTNSLASNDAPIAHAGYARHRPQLLAMGVELYEMHSELPGVLRGALGVSGSMGGGAGAVGSQGSSRAMLHSKLMIVDGRLLAVGSMNLDMRSQRQNTEVALLIRSTELSRRALTQIDTALKESAWQVQATDQGLRWRAPEGSGLPDATTEPDASAPLRLMLQLLGPLAPDHLL</sequence>
<feature type="domain" description="PLD phosphodiesterase" evidence="2">
    <location>
        <begin position="184"/>
        <end position="211"/>
    </location>
</feature>
<dbReference type="Gene3D" id="3.30.870.10">
    <property type="entry name" value="Endonuclease Chain A"/>
    <property type="match status" value="2"/>
</dbReference>
<dbReference type="CDD" id="cd09113">
    <property type="entry name" value="PLDc_ymdC_like_2"/>
    <property type="match status" value="1"/>
</dbReference>